<feature type="region of interest" description="Disordered" evidence="1">
    <location>
        <begin position="1"/>
        <end position="29"/>
    </location>
</feature>
<sequence>MAVGLYSPEPVVRQTHHEQQESTTVLHSS</sequence>
<proteinExistence type="predicted"/>
<gene>
    <name evidence="2" type="ORF">METZ01_LOCUS155427</name>
</gene>
<protein>
    <submittedName>
        <fullName evidence="2">Uncharacterized protein</fullName>
    </submittedName>
</protein>
<name>A0A382ANH7_9ZZZZ</name>
<accession>A0A382ANH7</accession>
<evidence type="ECO:0000313" key="2">
    <source>
        <dbReference type="EMBL" id="SVB02573.1"/>
    </source>
</evidence>
<organism evidence="2">
    <name type="scientific">marine metagenome</name>
    <dbReference type="NCBI Taxonomy" id="408172"/>
    <lineage>
        <taxon>unclassified sequences</taxon>
        <taxon>metagenomes</taxon>
        <taxon>ecological metagenomes</taxon>
    </lineage>
</organism>
<evidence type="ECO:0000256" key="1">
    <source>
        <dbReference type="SAM" id="MobiDB-lite"/>
    </source>
</evidence>
<dbReference type="AlphaFoldDB" id="A0A382ANH7"/>
<reference evidence="2" key="1">
    <citation type="submission" date="2018-05" db="EMBL/GenBank/DDBJ databases">
        <authorList>
            <person name="Lanie J.A."/>
            <person name="Ng W.-L."/>
            <person name="Kazmierczak K.M."/>
            <person name="Andrzejewski T.M."/>
            <person name="Davidsen T.M."/>
            <person name="Wayne K.J."/>
            <person name="Tettelin H."/>
            <person name="Glass J.I."/>
            <person name="Rusch D."/>
            <person name="Podicherti R."/>
            <person name="Tsui H.-C.T."/>
            <person name="Winkler M.E."/>
        </authorList>
    </citation>
    <scope>NUCLEOTIDE SEQUENCE</scope>
</reference>
<dbReference type="EMBL" id="UINC01025972">
    <property type="protein sequence ID" value="SVB02573.1"/>
    <property type="molecule type" value="Genomic_DNA"/>
</dbReference>